<organism evidence="1">
    <name type="scientific">Anguilla anguilla</name>
    <name type="common">European freshwater eel</name>
    <name type="synonym">Muraena anguilla</name>
    <dbReference type="NCBI Taxonomy" id="7936"/>
    <lineage>
        <taxon>Eukaryota</taxon>
        <taxon>Metazoa</taxon>
        <taxon>Chordata</taxon>
        <taxon>Craniata</taxon>
        <taxon>Vertebrata</taxon>
        <taxon>Euteleostomi</taxon>
        <taxon>Actinopterygii</taxon>
        <taxon>Neopterygii</taxon>
        <taxon>Teleostei</taxon>
        <taxon>Anguilliformes</taxon>
        <taxon>Anguillidae</taxon>
        <taxon>Anguilla</taxon>
    </lineage>
</organism>
<reference evidence="1" key="2">
    <citation type="journal article" date="2015" name="Fish Shellfish Immunol.">
        <title>Early steps in the European eel (Anguilla anguilla)-Vibrio vulnificus interaction in the gills: Role of the RtxA13 toxin.</title>
        <authorList>
            <person name="Callol A."/>
            <person name="Pajuelo D."/>
            <person name="Ebbesson L."/>
            <person name="Teles M."/>
            <person name="MacKenzie S."/>
            <person name="Amaro C."/>
        </authorList>
    </citation>
    <scope>NUCLEOTIDE SEQUENCE</scope>
</reference>
<dbReference type="AlphaFoldDB" id="A0A0E9X4G9"/>
<reference evidence="1" key="1">
    <citation type="submission" date="2014-11" db="EMBL/GenBank/DDBJ databases">
        <authorList>
            <person name="Amaro Gonzalez C."/>
        </authorList>
    </citation>
    <scope>NUCLEOTIDE SEQUENCE</scope>
</reference>
<evidence type="ECO:0000313" key="1">
    <source>
        <dbReference type="EMBL" id="JAH96588.1"/>
    </source>
</evidence>
<proteinExistence type="predicted"/>
<name>A0A0E9X4G9_ANGAN</name>
<sequence length="89" mass="10004">MVKRKEGCYLIRQTHIEDATTGDTGTTVKGCGSSRMMHDVTPSSLRRLERVFFPVSQLLCLHAVHFTLLKKGYLQSAVVLTPQRLTDQV</sequence>
<accession>A0A0E9X4G9</accession>
<dbReference type="EMBL" id="GBXM01011989">
    <property type="protein sequence ID" value="JAH96588.1"/>
    <property type="molecule type" value="Transcribed_RNA"/>
</dbReference>
<protein>
    <submittedName>
        <fullName evidence="1">Uncharacterized protein</fullName>
    </submittedName>
</protein>